<dbReference type="OrthoDB" id="7647819at2"/>
<feature type="compositionally biased region" description="Acidic residues" evidence="1">
    <location>
        <begin position="332"/>
        <end position="342"/>
    </location>
</feature>
<sequence length="503" mass="54255">MSNQSPDSRVHEKLARAVISGLLPDRVHEQAERLLNRLETPVRLGLMGMPQSGKSTILNLLVGREVLDQSVRLPTLELLYGEKEQAICTLPDGTKSTLNGVSPNAIAALSPVFVQLYMPLPALKKISVLEVVAPADPNALHRASQWAAKRCDIALWCTGGFLADEQRVWSQMPDTIKDHALLMVTRLDRLRAQGTVDDVMATVQVAATGEFNKILPIATTDAIAARGPDGSVDKDMLRESGGMALISAVLKQVDQGKRSALDMAEVLLLQNEDALADLDTLILSDDQMPDASLSEVGDENDESLSLADNAGALEAFAASEDDEDDALVEDHLADDDDLDAEDIAPPQARRRENASQALLEQAESERVSVGIARLKGIAARRAEEGMQPAPQVELQPATRDAYKTVVAHVAERANDLAGQIEDMGEKAPAAAIDHAVTDLNWLCDYLNDHGDDGDAALQRARDAAFDAADLVQLMQMEKRDSAAVEALSLLLQLKRELEADLAA</sequence>
<dbReference type="STRING" id="1123755.SAMN05444714_3205"/>
<dbReference type="RefSeq" id="WP_090210579.1">
    <property type="nucleotide sequence ID" value="NZ_FOZM01000004.1"/>
</dbReference>
<dbReference type="Gene3D" id="3.40.50.300">
    <property type="entry name" value="P-loop containing nucleotide triphosphate hydrolases"/>
    <property type="match status" value="1"/>
</dbReference>
<evidence type="ECO:0000313" key="2">
    <source>
        <dbReference type="EMBL" id="SFS22222.1"/>
    </source>
</evidence>
<dbReference type="AlphaFoldDB" id="A0A1I6N2M0"/>
<evidence type="ECO:0000313" key="3">
    <source>
        <dbReference type="Proteomes" id="UP000198926"/>
    </source>
</evidence>
<evidence type="ECO:0008006" key="4">
    <source>
        <dbReference type="Google" id="ProtNLM"/>
    </source>
</evidence>
<reference evidence="2 3" key="1">
    <citation type="submission" date="2016-10" db="EMBL/GenBank/DDBJ databases">
        <authorList>
            <person name="de Groot N.N."/>
        </authorList>
    </citation>
    <scope>NUCLEOTIDE SEQUENCE [LARGE SCALE GENOMIC DNA]</scope>
    <source>
        <strain evidence="2 3">DSM 29433</strain>
    </source>
</reference>
<accession>A0A1I6N2M0</accession>
<keyword evidence="3" id="KW-1185">Reference proteome</keyword>
<proteinExistence type="predicted"/>
<dbReference type="InterPro" id="IPR027417">
    <property type="entry name" value="P-loop_NTPase"/>
</dbReference>
<evidence type="ECO:0000256" key="1">
    <source>
        <dbReference type="SAM" id="MobiDB-lite"/>
    </source>
</evidence>
<name>A0A1I6N2M0_9RHOB</name>
<dbReference type="SUPFAM" id="SSF52540">
    <property type="entry name" value="P-loop containing nucleoside triphosphate hydrolases"/>
    <property type="match status" value="1"/>
</dbReference>
<gene>
    <name evidence="2" type="ORF">SAMN05444714_3205</name>
</gene>
<dbReference type="EMBL" id="FOZM01000004">
    <property type="protein sequence ID" value="SFS22222.1"/>
    <property type="molecule type" value="Genomic_DNA"/>
</dbReference>
<feature type="region of interest" description="Disordered" evidence="1">
    <location>
        <begin position="332"/>
        <end position="357"/>
    </location>
</feature>
<dbReference type="Proteomes" id="UP000198926">
    <property type="component" value="Unassembled WGS sequence"/>
</dbReference>
<protein>
    <recommendedName>
        <fullName evidence="4">Dynamin family protein</fullName>
    </recommendedName>
</protein>
<organism evidence="2 3">
    <name type="scientific">Yoonia litorea</name>
    <dbReference type="NCBI Taxonomy" id="1123755"/>
    <lineage>
        <taxon>Bacteria</taxon>
        <taxon>Pseudomonadati</taxon>
        <taxon>Pseudomonadota</taxon>
        <taxon>Alphaproteobacteria</taxon>
        <taxon>Rhodobacterales</taxon>
        <taxon>Paracoccaceae</taxon>
        <taxon>Yoonia</taxon>
    </lineage>
</organism>